<feature type="transmembrane region" description="Helical" evidence="1">
    <location>
        <begin position="168"/>
        <end position="189"/>
    </location>
</feature>
<dbReference type="NCBIfam" id="NF005164">
    <property type="entry name" value="PRK06638.1-4"/>
    <property type="match status" value="1"/>
</dbReference>
<dbReference type="PANTHER" id="PTHR33269:SF17">
    <property type="entry name" value="NADH-UBIQUINONE OXIDOREDUCTASE CHAIN 6"/>
    <property type="match status" value="1"/>
</dbReference>
<accession>A0A484H598</accession>
<keyword evidence="2" id="KW-0830">Ubiquinone</keyword>
<dbReference type="AlphaFoldDB" id="A0A484H598"/>
<keyword evidence="1" id="KW-1133">Transmembrane helix</keyword>
<dbReference type="InterPro" id="IPR001457">
    <property type="entry name" value="NADH_UbQ/plastoQ_OxRdtase_su6"/>
</dbReference>
<dbReference type="EC" id="1.6.5.3" evidence="2"/>
<proteinExistence type="predicted"/>
<feature type="transmembrane region" description="Helical" evidence="1">
    <location>
        <begin position="28"/>
        <end position="46"/>
    </location>
</feature>
<keyword evidence="2" id="KW-0560">Oxidoreductase</keyword>
<sequence length="223" mass="23986">MGRVVSVVSVVIVKGATGAGESVIVQPIMFYVFAALAIAGAVRVISARNPVHSVLFLVLVFFNVAGMFLLLGAEFLAMVLVIVYVGAVAVLFLFVVMMLDIKFVRLREGFLYYLPLGGLVGMILLIELAAVIAGWVFAPNIESLPKTTEAGVTNTEALGQILYTHYAYQFQTAGLALLVAMVGTIMLALRSRSGVRKQIIAHQLSRTKANSLEIRKVQTRGGV</sequence>
<dbReference type="PANTHER" id="PTHR33269">
    <property type="entry name" value="NADH-UBIQUINONE OXIDOREDUCTASE CHAIN 6"/>
    <property type="match status" value="1"/>
</dbReference>
<evidence type="ECO:0000313" key="2">
    <source>
        <dbReference type="EMBL" id="VBB68594.1"/>
    </source>
</evidence>
<organism evidence="2">
    <name type="scientific">invertebrate metagenome</name>
    <dbReference type="NCBI Taxonomy" id="1711999"/>
    <lineage>
        <taxon>unclassified sequences</taxon>
        <taxon>metagenomes</taxon>
        <taxon>organismal metagenomes</taxon>
    </lineage>
</organism>
<dbReference type="Pfam" id="PF00499">
    <property type="entry name" value="Oxidored_q3"/>
    <property type="match status" value="1"/>
</dbReference>
<protein>
    <submittedName>
        <fullName evidence="2">NADH-ubiquinone oxidoreductase chain J</fullName>
        <ecNumber evidence="2">1.6.5.3</ecNumber>
    </submittedName>
</protein>
<dbReference type="GO" id="GO:0016491">
    <property type="term" value="F:oxidoreductase activity"/>
    <property type="evidence" value="ECO:0007669"/>
    <property type="project" value="UniProtKB-KW"/>
</dbReference>
<gene>
    <name evidence="2" type="ORF">RIEGSTA812A_PEG_67</name>
</gene>
<feature type="transmembrane region" description="Helical" evidence="1">
    <location>
        <begin position="77"/>
        <end position="99"/>
    </location>
</feature>
<dbReference type="GO" id="GO:0008137">
    <property type="term" value="F:NADH dehydrogenase (ubiquinone) activity"/>
    <property type="evidence" value="ECO:0007669"/>
    <property type="project" value="InterPro"/>
</dbReference>
<feature type="transmembrane region" description="Helical" evidence="1">
    <location>
        <begin position="111"/>
        <end position="138"/>
    </location>
</feature>
<keyword evidence="1" id="KW-0812">Transmembrane</keyword>
<feature type="transmembrane region" description="Helical" evidence="1">
    <location>
        <begin position="53"/>
        <end position="71"/>
    </location>
</feature>
<dbReference type="EMBL" id="LR026963">
    <property type="protein sequence ID" value="VBB68594.1"/>
    <property type="molecule type" value="Genomic_DNA"/>
</dbReference>
<evidence type="ECO:0000256" key="1">
    <source>
        <dbReference type="SAM" id="Phobius"/>
    </source>
</evidence>
<keyword evidence="1" id="KW-0472">Membrane</keyword>
<dbReference type="InterPro" id="IPR042106">
    <property type="entry name" value="Nuo/plastoQ_OxRdtase_6_NuoJ"/>
</dbReference>
<reference evidence="2" key="1">
    <citation type="submission" date="2018-10" db="EMBL/GenBank/DDBJ databases">
        <authorList>
            <person name="Gruber-Vodicka H."/>
            <person name="Jaeckle O."/>
        </authorList>
    </citation>
    <scope>NUCLEOTIDE SEQUENCE</scope>
</reference>
<name>A0A484H598_9ZZZZ</name>
<dbReference type="Gene3D" id="1.20.120.1200">
    <property type="entry name" value="NADH-ubiquinone/plastoquinone oxidoreductase chain 6, subunit NuoJ"/>
    <property type="match status" value="1"/>
</dbReference>